<dbReference type="Proteomes" id="UP001470230">
    <property type="component" value="Unassembled WGS sequence"/>
</dbReference>
<keyword evidence="2" id="KW-1185">Reference proteome</keyword>
<evidence type="ECO:0000313" key="2">
    <source>
        <dbReference type="Proteomes" id="UP001470230"/>
    </source>
</evidence>
<proteinExistence type="predicted"/>
<gene>
    <name evidence="1" type="ORF">M9Y10_037510</name>
</gene>
<protein>
    <submittedName>
        <fullName evidence="1">Uncharacterized protein</fullName>
    </submittedName>
</protein>
<dbReference type="EMBL" id="JAPFFF010000064">
    <property type="protein sequence ID" value="KAK8836576.1"/>
    <property type="molecule type" value="Genomic_DNA"/>
</dbReference>
<organism evidence="1 2">
    <name type="scientific">Tritrichomonas musculus</name>
    <dbReference type="NCBI Taxonomy" id="1915356"/>
    <lineage>
        <taxon>Eukaryota</taxon>
        <taxon>Metamonada</taxon>
        <taxon>Parabasalia</taxon>
        <taxon>Tritrichomonadida</taxon>
        <taxon>Tritrichomonadidae</taxon>
        <taxon>Tritrichomonas</taxon>
    </lineage>
</organism>
<evidence type="ECO:0000313" key="1">
    <source>
        <dbReference type="EMBL" id="KAK8836576.1"/>
    </source>
</evidence>
<name>A0ABR2GRQ0_9EUKA</name>
<reference evidence="1 2" key="1">
    <citation type="submission" date="2024-04" db="EMBL/GenBank/DDBJ databases">
        <title>Tritrichomonas musculus Genome.</title>
        <authorList>
            <person name="Alves-Ferreira E."/>
            <person name="Grigg M."/>
            <person name="Lorenzi H."/>
            <person name="Galac M."/>
        </authorList>
    </citation>
    <scope>NUCLEOTIDE SEQUENCE [LARGE SCALE GENOMIC DNA]</scope>
    <source>
        <strain evidence="1 2">EAF2021</strain>
    </source>
</reference>
<comment type="caution">
    <text evidence="1">The sequence shown here is derived from an EMBL/GenBank/DDBJ whole genome shotgun (WGS) entry which is preliminary data.</text>
</comment>
<accession>A0ABR2GRQ0</accession>
<sequence length="2697" mass="310956">MTGIITKENATNYAFYNTSILGGGSSGGSSGGDSSINGNIVCNSISIDEVARFDKTKQLKARILSDLYCDSNIFMKNPEFDETKEESEENPKYYSINNFTNNMNDYVQYIHDLKEKIEITDNKEVLLNKNIQINSPDEKTMKNCSLDEVSKQLSILKTINGFKDNFERYFEFKAGDCYVKQPLSFIGNYFSETKYWTTNKICSVLSAIIDENYKELNRIYTQRQNYLDRKTIPKETRDIELLADDEDEVPKLFNDFYENDYYLNELITSASEVIQYLGKNSILSEALKSKISKTPMNWMILYSIGYSTWYEKFSLTKIEENKLLFEIPETYQYSRFLIYVFDSELHRIEDDISHVQYIFEISKLDNNSYEFHSNINAIIIETEENNFKVRIESDSFQNEINDLTSRCQMYYTYENDSTFSEYFSQFVKKDELDSYFTISPGINNFDIENKYISHKTETINGLECNLLIIDIPEERKQQFLNYHRPIFKIVLRKKVIFDEQGHYFNEFYISTKNNQIHCPVIIYDQLNNYCIITDTTSIVSRAIGDADESFLYNTFYIAFDKRLSIDPYKLYLNGELAIYNQFEPTTLKTDNAIKCSIIEADNALKLHKSDNLYLYKPDIITEDNEYYKMVFKIPSNYEIPDKLEFVFKDYCFLNEWFLRWNSIENQWEGINCLGKLTGKIISKLQKNNSKQNSDGAHGSFILMKDCESNRNLIPNNEKGIFMDFIENSSIKTKIWFSNKKDKSEDGDLYDIKWEFDKKLNGESCEGYDLLNCYFSFGNLSSGKFNYLNLAKVELIITQNGSLTSNTLTFISLGIRRTTKNDRAYIELKPQYDCIEQVAFTWKDSKIEKGNKNIELYFKKNLVQPIEQFDWDSNTNPFQYIIQNQFYEISPRPDAATTLYTDYNITSSKIITADNITTMRSDLNMVSNNVDVINFDMERVKRDVDILNYEMAIQILKTQYLEQEVNKVKIRANVALGFGIAGTFLGATGLLLNPNVIDFGNRAIDQIKKTDISNTIQRWIFGEQDDLQELIYIPKEPNSVPHPPLPGEIIDPSNILIESGGSAQRLIGQSNLDRYMENLRWLVSQTSLPENFPYQDTWMERICNLCGRVIEEFPNITLPEDFFDLYQIGIVGPNVRSVQLGIEDKNKLKPLIDWCDSKNENLLDSSKFEDNWINPEKALPSISVVLEICENYRNSLKFPFKMLAYQILENDYLTKQNDFVKNSEIDSIISNKITEIQPSGESNFTIQPGINDFFIENKYISHKSETINGLECNLLVIDIPNNRKQQFLSFNRPIFKIVLRKNVIYDSNGKYIKEFYISTKNNQILCPVIIYDQLNKYCTINDTTLIATRSIDDADGNSLDGKFYIAFDKRLSIIPYNLYLSGDLSILNQFEPTCLKTDKAIKCSIIEADNALKLHKSDVHYFYKPSIITEDNEFYKMVFSIEDSYEIPDKLEFIFKESCFGNQWSLTWDGTKWNGNNRKGHLNGKVINKINWRPTASKEFKNCCGCAVVVKISDEHVKIIQNNGKGLMESLLTNYVNNCWIEMSDGTRHNGSKFNMTFEHQLPAWSSNGESNSNWLGYHGTYIPYFVLENTSSLRFDLIEKIYIDIYVGESSSATRLSFKPDGVKHEEKGKKYLDIVPVNDTIEMISYDWGDSNIDTTKKDIELYLKKELTNSIDEVNWDSKTNAFKYIIDQQFYEISPNPNAATTLYTDYNITSSKIITADNITTMRSDLNVLTNNFDVVSYDVKDITEKVDVLNAEMSETKRITKHLQEDIDETRMIADVALAVGVASMCTQIGSTGISFITNTGKSMLQSCAAAPLEYEMTTTSISILPSIPVGYSLRSPSIDLTPLKNWYNSEYQQIPEIKYEEYQNNSTTATSLITTFDICNHFRHSMKPAFKMLTEKIEEIDNNDYIKKSDLIRSDTIDIITHYQDEQAAVLFQAEDELINGICVFKLFTSEGQKQLYFKIEEGEIIEYKGVDTTTTIDDITLDGKEKSEEYRTKYLSKINKIDKNVIITGDNQNYKIVGCIIEKNTFIRILLEKTPSDIAYLSDIEALNEKINSLAVNSHTNDAVMTASLNDFPTIDEVNSALEQLKETMIDKENLYTSDKIILDSKGFISFDTTLNDSNDETIMTSKSTSKLLKAINSYLNKKFVDFYDAIDDHDIWISEAEGKYALKTDILSTENITQELSIATKFVNGTTNDEDKRTYITNLDSDLCNILKKSSLFVKGSCNNEDISGEYLYDGEDAEYFHYKKGENTFSLSFFYYGGTFKYNDNYVVDLESVSCSYKPEVYDEYCIPNMNLIKNNYALKSDIPLVVQSDETECDATAAVPSLDYVVNTYQTIFESNLIDKKANLLEKQLTAIDNKFSNYALKSETDTKLTQLDNYYDSLVEQLDSTYYDKVDCDEKFALKSNVITEEQLIKKCAIDCGPFSEGADISIHLLKIINNTIQLEYVVGNNSERNEIRILFYDTAANPHNIVILLYQRTIYFDNFQYSAYYEEILDLSSGRPLTYRVPMAGYNWTTTQELLDARQIYSRQIMVPGYLAKFKAAIYGTQSNTTITHYAPIEDIIDDFEIGKPVFITGKVYKRIDNQWIESIEKDSTDCICSVKTTGIWKEFIGICVRIDERNNSITFASHGDYLVKVDDSSSFEIGDEIYIDEDNQFKVLDEETPITSKIRRLTIGIITSKINNNIVSVFKE</sequence>